<proteinExistence type="predicted"/>
<dbReference type="Gene3D" id="1.20.910.10">
    <property type="entry name" value="Heme oxygenase-like"/>
    <property type="match status" value="1"/>
</dbReference>
<dbReference type="InterPro" id="IPR016084">
    <property type="entry name" value="Haem_Oase-like_multi-hlx"/>
</dbReference>
<gene>
    <name evidence="1" type="ORF">GCM10009304_14340</name>
</gene>
<evidence type="ECO:0000313" key="1">
    <source>
        <dbReference type="EMBL" id="GGJ89881.1"/>
    </source>
</evidence>
<dbReference type="SUPFAM" id="SSF48613">
    <property type="entry name" value="Heme oxygenase-like"/>
    <property type="match status" value="1"/>
</dbReference>
<accession>A0A917PSW3</accession>
<reference evidence="1" key="1">
    <citation type="journal article" date="2014" name="Int. J. Syst. Evol. Microbiol.">
        <title>Complete genome sequence of Corynebacterium casei LMG S-19264T (=DSM 44701T), isolated from a smear-ripened cheese.</title>
        <authorList>
            <consortium name="US DOE Joint Genome Institute (JGI-PGF)"/>
            <person name="Walter F."/>
            <person name="Albersmeier A."/>
            <person name="Kalinowski J."/>
            <person name="Ruckert C."/>
        </authorList>
    </citation>
    <scope>NUCLEOTIDE SEQUENCE</scope>
    <source>
        <strain evidence="1">JCM 30078</strain>
    </source>
</reference>
<reference evidence="1" key="2">
    <citation type="submission" date="2020-09" db="EMBL/GenBank/DDBJ databases">
        <authorList>
            <person name="Sun Q."/>
            <person name="Ohkuma M."/>
        </authorList>
    </citation>
    <scope>NUCLEOTIDE SEQUENCE</scope>
    <source>
        <strain evidence="1">JCM 30078</strain>
    </source>
</reference>
<evidence type="ECO:0008006" key="3">
    <source>
        <dbReference type="Google" id="ProtNLM"/>
    </source>
</evidence>
<evidence type="ECO:0000313" key="2">
    <source>
        <dbReference type="Proteomes" id="UP000635983"/>
    </source>
</evidence>
<dbReference type="AlphaFoldDB" id="A0A917PSW3"/>
<protein>
    <recommendedName>
        <fullName evidence="3">Heme oxygenase</fullName>
    </recommendedName>
</protein>
<name>A0A917PSW3_9PSED</name>
<organism evidence="1 2">
    <name type="scientific">Pseudomonas matsuisoli</name>
    <dbReference type="NCBI Taxonomy" id="1515666"/>
    <lineage>
        <taxon>Bacteria</taxon>
        <taxon>Pseudomonadati</taxon>
        <taxon>Pseudomonadota</taxon>
        <taxon>Gammaproteobacteria</taxon>
        <taxon>Pseudomonadales</taxon>
        <taxon>Pseudomonadaceae</taxon>
        <taxon>Pseudomonas</taxon>
    </lineage>
</organism>
<keyword evidence="2" id="KW-1185">Reference proteome</keyword>
<dbReference type="CDD" id="cd19166">
    <property type="entry name" value="HemeO-bac"/>
    <property type="match status" value="1"/>
</dbReference>
<dbReference type="Proteomes" id="UP000635983">
    <property type="component" value="Unassembled WGS sequence"/>
</dbReference>
<dbReference type="RefSeq" id="WP_188982480.1">
    <property type="nucleotide sequence ID" value="NZ_BMPO01000003.1"/>
</dbReference>
<comment type="caution">
    <text evidence="1">The sequence shown here is derived from an EMBL/GenBank/DDBJ whole genome shotgun (WGS) entry which is preliminary data.</text>
</comment>
<dbReference type="EMBL" id="BMPO01000003">
    <property type="protein sequence ID" value="GGJ89881.1"/>
    <property type="molecule type" value="Genomic_DNA"/>
</dbReference>
<sequence length="190" mass="21151">MSARAFLKQASASLHEDVDQAFSSYSLATRDGYLGFLQAHAWALSQIEPTIEQAGVDRIVPDWHARRRRHAIAEDICALEAAPPEANALAVEIDDATLWGILYVLEGSRLGARYLSRQVGNGADWQADEPPPLAYLTHGQDTALWPQFLQQLEAASAELDQERLLEGVRWCFSVFLASARKGMDRPHERP</sequence>